<dbReference type="PANTHER" id="PTHR10996:SF178">
    <property type="entry name" value="2-HYDROXYACID DEHYDROGENASE YGL185C-RELATED"/>
    <property type="match status" value="1"/>
</dbReference>
<feature type="domain" description="D-isomer specific 2-hydroxyacid dehydrogenase NAD-binding" evidence="5">
    <location>
        <begin position="122"/>
        <end position="300"/>
    </location>
</feature>
<evidence type="ECO:0000313" key="6">
    <source>
        <dbReference type="EMBL" id="MFC4200218.1"/>
    </source>
</evidence>
<dbReference type="InterPro" id="IPR029753">
    <property type="entry name" value="D-isomer_DH_CS"/>
</dbReference>
<evidence type="ECO:0000256" key="3">
    <source>
        <dbReference type="RuleBase" id="RU003719"/>
    </source>
</evidence>
<evidence type="ECO:0000259" key="4">
    <source>
        <dbReference type="Pfam" id="PF00389"/>
    </source>
</evidence>
<dbReference type="EMBL" id="JBHSBV010000001">
    <property type="protein sequence ID" value="MFC4200218.1"/>
    <property type="molecule type" value="Genomic_DNA"/>
</dbReference>
<dbReference type="CDD" id="cd12175">
    <property type="entry name" value="2-Hacid_dh_11"/>
    <property type="match status" value="1"/>
</dbReference>
<sequence length="332" mass="35724">MTNTAPAPHGAAAPVKIFYLAIGTPELYAVARSYVPAGMELVTLDSADRAESLAKIRDCEVVIVGTRKLDRELIEAAPRLRLAVHQGVGYHDTMDVPALRERGIPVAVTPNGTPQTVSEHAVMLMLSACRLLPYADAELRAGRYHVNALRLQSQTLAGKTIGYVGMGRIGQATARRLLGWETRGIYTDPVALDAGHEQALQLERVDLDTLLARADIVTLHVPLTEGTHHLIDAGALARMKRGAVLVNTARGPVMDEDAVADALASGHLGALGTDVYRHEPVPGDHCLTPYPNTVLTPHIAAATRDTYARKMEGVFANIARYYAGESLLEQVL</sequence>
<evidence type="ECO:0000256" key="2">
    <source>
        <dbReference type="ARBA" id="ARBA00023027"/>
    </source>
</evidence>
<dbReference type="Proteomes" id="UP001595848">
    <property type="component" value="Unassembled WGS sequence"/>
</dbReference>
<dbReference type="PROSITE" id="PS00670">
    <property type="entry name" value="D_2_HYDROXYACID_DH_2"/>
    <property type="match status" value="1"/>
</dbReference>
<organism evidence="6 7">
    <name type="scientific">Candidimonas humi</name>
    <dbReference type="NCBI Taxonomy" id="683355"/>
    <lineage>
        <taxon>Bacteria</taxon>
        <taxon>Pseudomonadati</taxon>
        <taxon>Pseudomonadota</taxon>
        <taxon>Betaproteobacteria</taxon>
        <taxon>Burkholderiales</taxon>
        <taxon>Alcaligenaceae</taxon>
        <taxon>Candidimonas</taxon>
    </lineage>
</organism>
<reference evidence="7" key="1">
    <citation type="journal article" date="2019" name="Int. J. Syst. Evol. Microbiol.">
        <title>The Global Catalogue of Microorganisms (GCM) 10K type strain sequencing project: providing services to taxonomists for standard genome sequencing and annotation.</title>
        <authorList>
            <consortium name="The Broad Institute Genomics Platform"/>
            <consortium name="The Broad Institute Genome Sequencing Center for Infectious Disease"/>
            <person name="Wu L."/>
            <person name="Ma J."/>
        </authorList>
    </citation>
    <scope>NUCLEOTIDE SEQUENCE [LARGE SCALE GENOMIC DNA]</scope>
    <source>
        <strain evidence="7">LMG 24813</strain>
    </source>
</reference>
<dbReference type="RefSeq" id="WP_217965037.1">
    <property type="nucleotide sequence ID" value="NZ_JAHTBN010000005.1"/>
</dbReference>
<dbReference type="Pfam" id="PF02826">
    <property type="entry name" value="2-Hacid_dh_C"/>
    <property type="match status" value="1"/>
</dbReference>
<name>A0ABV8NWF1_9BURK</name>
<evidence type="ECO:0000259" key="5">
    <source>
        <dbReference type="Pfam" id="PF02826"/>
    </source>
</evidence>
<accession>A0ABV8NWF1</accession>
<dbReference type="InterPro" id="IPR050223">
    <property type="entry name" value="D-isomer_2-hydroxyacid_DH"/>
</dbReference>
<dbReference type="PANTHER" id="PTHR10996">
    <property type="entry name" value="2-HYDROXYACID DEHYDROGENASE-RELATED"/>
    <property type="match status" value="1"/>
</dbReference>
<gene>
    <name evidence="6" type="ORF">ACFOY1_04555</name>
</gene>
<comment type="similarity">
    <text evidence="3">Belongs to the D-isomer specific 2-hydroxyacid dehydrogenase family.</text>
</comment>
<dbReference type="InterPro" id="IPR006140">
    <property type="entry name" value="D-isomer_DH_NAD-bd"/>
</dbReference>
<comment type="caution">
    <text evidence="6">The sequence shown here is derived from an EMBL/GenBank/DDBJ whole genome shotgun (WGS) entry which is preliminary data.</text>
</comment>
<keyword evidence="7" id="KW-1185">Reference proteome</keyword>
<dbReference type="InterPro" id="IPR006139">
    <property type="entry name" value="D-isomer_2_OHA_DH_cat_dom"/>
</dbReference>
<keyword evidence="2" id="KW-0520">NAD</keyword>
<evidence type="ECO:0000313" key="7">
    <source>
        <dbReference type="Proteomes" id="UP001595848"/>
    </source>
</evidence>
<dbReference type="Pfam" id="PF00389">
    <property type="entry name" value="2-Hacid_dh"/>
    <property type="match status" value="1"/>
</dbReference>
<protein>
    <submittedName>
        <fullName evidence="6">2-hydroxyacid dehydrogenase</fullName>
    </submittedName>
</protein>
<keyword evidence="1 3" id="KW-0560">Oxidoreductase</keyword>
<evidence type="ECO:0000256" key="1">
    <source>
        <dbReference type="ARBA" id="ARBA00023002"/>
    </source>
</evidence>
<proteinExistence type="inferred from homology"/>
<feature type="domain" description="D-isomer specific 2-hydroxyacid dehydrogenase catalytic" evidence="4">
    <location>
        <begin position="38"/>
        <end position="331"/>
    </location>
</feature>
<dbReference type="PROSITE" id="PS00671">
    <property type="entry name" value="D_2_HYDROXYACID_DH_3"/>
    <property type="match status" value="1"/>
</dbReference>